<organism evidence="1 2">
    <name type="scientific">Orbilia brochopaga</name>
    <dbReference type="NCBI Taxonomy" id="3140254"/>
    <lineage>
        <taxon>Eukaryota</taxon>
        <taxon>Fungi</taxon>
        <taxon>Dikarya</taxon>
        <taxon>Ascomycota</taxon>
        <taxon>Pezizomycotina</taxon>
        <taxon>Orbiliomycetes</taxon>
        <taxon>Orbiliales</taxon>
        <taxon>Orbiliaceae</taxon>
        <taxon>Orbilia</taxon>
    </lineage>
</organism>
<sequence>MSHQVTAVENYAGVPSPQNTIIGYMDEEAELQSPEPQFRYDWHRLDEHFLARIEAFCVNNCYRLLREKWGMSTMTAHLELPVVEVDRRIYRDEGVADNTPHPVGISVLHWLTVLADYTANDFPAAKRVLNQAFHDSRNFNHEFAFRQYPNLKYTPAFPPYLTVEDIYNAIQLLRPETYLNNLGEPTKPPKLPPNVPGDHTPRPFWQIPRIAYISADEDPNATTSYLDTPFYGFRVLPDPYPPYEAYETEPILRPGYSSVRVANEAARYLIEIGHMHDQDVLLSTVDHFRKLQQQPWLPEGYRSWTEYTRETVREIDLAFRDRCYLLVTATPRNRTYPSPAVDAATFLGDRFGCGPGTFAARNGTIISRSVRGNVRT</sequence>
<dbReference type="Proteomes" id="UP001375240">
    <property type="component" value="Unassembled WGS sequence"/>
</dbReference>
<accession>A0AAV9V077</accession>
<protein>
    <submittedName>
        <fullName evidence="1">Uncharacterized protein</fullName>
    </submittedName>
</protein>
<evidence type="ECO:0000313" key="2">
    <source>
        <dbReference type="Proteomes" id="UP001375240"/>
    </source>
</evidence>
<keyword evidence="2" id="KW-1185">Reference proteome</keyword>
<name>A0AAV9V077_9PEZI</name>
<gene>
    <name evidence="1" type="ORF">TWF696_005261</name>
</gene>
<dbReference type="AlphaFoldDB" id="A0AAV9V077"/>
<reference evidence="1 2" key="1">
    <citation type="submission" date="2019-10" db="EMBL/GenBank/DDBJ databases">
        <authorList>
            <person name="Palmer J.M."/>
        </authorList>
    </citation>
    <scope>NUCLEOTIDE SEQUENCE [LARGE SCALE GENOMIC DNA]</scope>
    <source>
        <strain evidence="1 2">TWF696</strain>
    </source>
</reference>
<comment type="caution">
    <text evidence="1">The sequence shown here is derived from an EMBL/GenBank/DDBJ whole genome shotgun (WGS) entry which is preliminary data.</text>
</comment>
<evidence type="ECO:0000313" key="1">
    <source>
        <dbReference type="EMBL" id="KAK6353287.1"/>
    </source>
</evidence>
<proteinExistence type="predicted"/>
<dbReference type="EMBL" id="JAVHNQ010000003">
    <property type="protein sequence ID" value="KAK6353287.1"/>
    <property type="molecule type" value="Genomic_DNA"/>
</dbReference>